<evidence type="ECO:0000256" key="1">
    <source>
        <dbReference type="SAM" id="MobiDB-lite"/>
    </source>
</evidence>
<gene>
    <name evidence="3" type="primary">LOC115065848</name>
</gene>
<evidence type="ECO:0000313" key="2">
    <source>
        <dbReference type="Proteomes" id="UP001652620"/>
    </source>
</evidence>
<accession>A0ABM3K653</accession>
<organism evidence="2 3">
    <name type="scientific">Bactrocera dorsalis</name>
    <name type="common">Oriental fruit fly</name>
    <name type="synonym">Dacus dorsalis</name>
    <dbReference type="NCBI Taxonomy" id="27457"/>
    <lineage>
        <taxon>Eukaryota</taxon>
        <taxon>Metazoa</taxon>
        <taxon>Ecdysozoa</taxon>
        <taxon>Arthropoda</taxon>
        <taxon>Hexapoda</taxon>
        <taxon>Insecta</taxon>
        <taxon>Pterygota</taxon>
        <taxon>Neoptera</taxon>
        <taxon>Endopterygota</taxon>
        <taxon>Diptera</taxon>
        <taxon>Brachycera</taxon>
        <taxon>Muscomorpha</taxon>
        <taxon>Tephritoidea</taxon>
        <taxon>Tephritidae</taxon>
        <taxon>Bactrocera</taxon>
        <taxon>Bactrocera</taxon>
    </lineage>
</organism>
<dbReference type="RefSeq" id="XP_049316933.1">
    <property type="nucleotide sequence ID" value="XM_049460976.1"/>
</dbReference>
<dbReference type="GeneID" id="115065848"/>
<dbReference type="PANTHER" id="PTHR46409:SF1">
    <property type="entry name" value="HTH PSQ-TYPE DOMAIN-CONTAINING PROTEIN"/>
    <property type="match status" value="1"/>
</dbReference>
<dbReference type="Proteomes" id="UP001652620">
    <property type="component" value="Chromosome 6"/>
</dbReference>
<protein>
    <submittedName>
        <fullName evidence="3">Uncharacterized protein LOC115065848</fullName>
    </submittedName>
</protein>
<keyword evidence="2" id="KW-1185">Reference proteome</keyword>
<sequence>MGESHIDSSKNDGDDEFSLPSSKTKQNTLVLEHTALAAQRFGVSDRAAALIVSSAFLDAKKAGLITEDQASFVADKCKISRAKQSVGVKLQNTESIDSVYGLYFDGRKDNTLAQVSEGEKYYRDTVKTEHISLIAESGCHYFGHVTSPSGSAEDETQAIWQHLQDISVDVEHLEVVGADGTNTNTSWKGGIFRKLEERIGRPLQWVVCLLHFNELPFRALFEHIDGVSKSPNTFSSDIGKLLPDCEKLPVVKFESFPSCRLPSEVNNPTQLSTDKAYLYKISEAVISGQCANRILGLYISTDKPTKEIKILVKYVYILTVYSPLWFSIRFNSSIKDGSRHLYAAIHRSRYLPAKLRKVVDSSIQQNAFLLSKKTFSLV</sequence>
<reference evidence="3" key="1">
    <citation type="submission" date="2025-08" db="UniProtKB">
        <authorList>
            <consortium name="RefSeq"/>
        </authorList>
    </citation>
    <scope>IDENTIFICATION</scope>
    <source>
        <tissue evidence="3">Adult</tissue>
    </source>
</reference>
<name>A0ABM3K653_BACDO</name>
<feature type="region of interest" description="Disordered" evidence="1">
    <location>
        <begin position="1"/>
        <end position="21"/>
    </location>
</feature>
<evidence type="ECO:0000313" key="3">
    <source>
        <dbReference type="RefSeq" id="XP_049316933.1"/>
    </source>
</evidence>
<feature type="compositionally biased region" description="Basic and acidic residues" evidence="1">
    <location>
        <begin position="1"/>
        <end position="12"/>
    </location>
</feature>
<proteinExistence type="predicted"/>
<dbReference type="PANTHER" id="PTHR46409">
    <property type="entry name" value="HTH PSQ-TYPE DOMAIN-CONTAINING PROTEIN"/>
    <property type="match status" value="1"/>
</dbReference>